<dbReference type="PANTHER" id="PTHR13556">
    <property type="entry name" value="TRANSCRIPTIONAL ADAPTER 3-RELATED"/>
    <property type="match status" value="1"/>
</dbReference>
<dbReference type="InParanoid" id="S8EQC8"/>
<feature type="region of interest" description="Disordered" evidence="6">
    <location>
        <begin position="495"/>
        <end position="527"/>
    </location>
</feature>
<gene>
    <name evidence="7" type="ORF">FOMPIDRAFT_1155160</name>
</gene>
<protein>
    <submittedName>
        <fullName evidence="7">Uncharacterized protein</fullName>
    </submittedName>
</protein>
<dbReference type="FunCoup" id="S8EQC8">
    <property type="interactions" value="31"/>
</dbReference>
<dbReference type="GO" id="GO:0005634">
    <property type="term" value="C:nucleus"/>
    <property type="evidence" value="ECO:0007669"/>
    <property type="project" value="UniProtKB-SubCell"/>
</dbReference>
<proteinExistence type="inferred from homology"/>
<dbReference type="eggNOG" id="KOG4191">
    <property type="taxonomic scope" value="Eukaryota"/>
</dbReference>
<evidence type="ECO:0000256" key="2">
    <source>
        <dbReference type="ARBA" id="ARBA00005330"/>
    </source>
</evidence>
<comment type="subcellular location">
    <subcellularLocation>
        <location evidence="1">Nucleus</location>
    </subcellularLocation>
</comment>
<name>S8EQC8_FOMSC</name>
<dbReference type="STRING" id="743788.S8EQC8"/>
<dbReference type="HOGENOM" id="CLU_020179_1_0_1"/>
<accession>S8EQC8</accession>
<keyword evidence="5" id="KW-0539">Nucleus</keyword>
<comment type="similarity">
    <text evidence="2">Belongs to the NGG1 family.</text>
</comment>
<evidence type="ECO:0000313" key="8">
    <source>
        <dbReference type="Proteomes" id="UP000015241"/>
    </source>
</evidence>
<evidence type="ECO:0000256" key="4">
    <source>
        <dbReference type="ARBA" id="ARBA00023163"/>
    </source>
</evidence>
<dbReference type="Pfam" id="PF10198">
    <property type="entry name" value="Ada3"/>
    <property type="match status" value="1"/>
</dbReference>
<evidence type="ECO:0000313" key="7">
    <source>
        <dbReference type="EMBL" id="EPT06263.1"/>
    </source>
</evidence>
<evidence type="ECO:0000256" key="1">
    <source>
        <dbReference type="ARBA" id="ARBA00004123"/>
    </source>
</evidence>
<feature type="compositionally biased region" description="Pro residues" evidence="6">
    <location>
        <begin position="166"/>
        <end position="186"/>
    </location>
</feature>
<dbReference type="GO" id="GO:0000124">
    <property type="term" value="C:SAGA complex"/>
    <property type="evidence" value="ECO:0007669"/>
    <property type="project" value="TreeGrafter"/>
</dbReference>
<evidence type="ECO:0000256" key="6">
    <source>
        <dbReference type="SAM" id="MobiDB-lite"/>
    </source>
</evidence>
<keyword evidence="8" id="KW-1185">Reference proteome</keyword>
<dbReference type="PANTHER" id="PTHR13556:SF2">
    <property type="entry name" value="TRANSCRIPTIONAL ADAPTER 3"/>
    <property type="match status" value="1"/>
</dbReference>
<feature type="compositionally biased region" description="Basic and acidic residues" evidence="6">
    <location>
        <begin position="66"/>
        <end position="86"/>
    </location>
</feature>
<keyword evidence="4" id="KW-0804">Transcription</keyword>
<dbReference type="OrthoDB" id="1232at2759"/>
<keyword evidence="3" id="KW-0805">Transcription regulation</keyword>
<feature type="compositionally biased region" description="Polar residues" evidence="6">
    <location>
        <begin position="195"/>
        <end position="205"/>
    </location>
</feature>
<feature type="compositionally biased region" description="Basic and acidic residues" evidence="6">
    <location>
        <begin position="129"/>
        <end position="139"/>
    </location>
</feature>
<dbReference type="AlphaFoldDB" id="S8EQC8"/>
<dbReference type="Proteomes" id="UP000015241">
    <property type="component" value="Unassembled WGS sequence"/>
</dbReference>
<dbReference type="InterPro" id="IPR019340">
    <property type="entry name" value="Histone_AcTrfase_su3"/>
</dbReference>
<organism evidence="7 8">
    <name type="scientific">Fomitopsis schrenkii</name>
    <name type="common">Brown rot fungus</name>
    <dbReference type="NCBI Taxonomy" id="2126942"/>
    <lineage>
        <taxon>Eukaryota</taxon>
        <taxon>Fungi</taxon>
        <taxon>Dikarya</taxon>
        <taxon>Basidiomycota</taxon>
        <taxon>Agaricomycotina</taxon>
        <taxon>Agaricomycetes</taxon>
        <taxon>Polyporales</taxon>
        <taxon>Fomitopsis</taxon>
    </lineage>
</organism>
<feature type="region of interest" description="Disordered" evidence="6">
    <location>
        <begin position="601"/>
        <end position="643"/>
    </location>
</feature>
<evidence type="ECO:0000256" key="5">
    <source>
        <dbReference type="ARBA" id="ARBA00023242"/>
    </source>
</evidence>
<feature type="region of interest" description="Disordered" evidence="6">
    <location>
        <begin position="322"/>
        <end position="353"/>
    </location>
</feature>
<dbReference type="GO" id="GO:0006357">
    <property type="term" value="P:regulation of transcription by RNA polymerase II"/>
    <property type="evidence" value="ECO:0007669"/>
    <property type="project" value="TreeGrafter"/>
</dbReference>
<reference evidence="7 8" key="1">
    <citation type="journal article" date="2012" name="Science">
        <title>The Paleozoic origin of enzymatic lignin decomposition reconstructed from 31 fungal genomes.</title>
        <authorList>
            <person name="Floudas D."/>
            <person name="Binder M."/>
            <person name="Riley R."/>
            <person name="Barry K."/>
            <person name="Blanchette R.A."/>
            <person name="Henrissat B."/>
            <person name="Martinez A.T."/>
            <person name="Otillar R."/>
            <person name="Spatafora J.W."/>
            <person name="Yadav J.S."/>
            <person name="Aerts A."/>
            <person name="Benoit I."/>
            <person name="Boyd A."/>
            <person name="Carlson A."/>
            <person name="Copeland A."/>
            <person name="Coutinho P.M."/>
            <person name="de Vries R.P."/>
            <person name="Ferreira P."/>
            <person name="Findley K."/>
            <person name="Foster B."/>
            <person name="Gaskell J."/>
            <person name="Glotzer D."/>
            <person name="Gorecki P."/>
            <person name="Heitman J."/>
            <person name="Hesse C."/>
            <person name="Hori C."/>
            <person name="Igarashi K."/>
            <person name="Jurgens J.A."/>
            <person name="Kallen N."/>
            <person name="Kersten P."/>
            <person name="Kohler A."/>
            <person name="Kuees U."/>
            <person name="Kumar T.K.A."/>
            <person name="Kuo A."/>
            <person name="LaButti K."/>
            <person name="Larrondo L.F."/>
            <person name="Lindquist E."/>
            <person name="Ling A."/>
            <person name="Lombard V."/>
            <person name="Lucas S."/>
            <person name="Lundell T."/>
            <person name="Martin R."/>
            <person name="McLaughlin D.J."/>
            <person name="Morgenstern I."/>
            <person name="Morin E."/>
            <person name="Murat C."/>
            <person name="Nagy L.G."/>
            <person name="Nolan M."/>
            <person name="Ohm R.A."/>
            <person name="Patyshakuliyeva A."/>
            <person name="Rokas A."/>
            <person name="Ruiz-Duenas F.J."/>
            <person name="Sabat G."/>
            <person name="Salamov A."/>
            <person name="Samejima M."/>
            <person name="Schmutz J."/>
            <person name="Slot J.C."/>
            <person name="St John F."/>
            <person name="Stenlid J."/>
            <person name="Sun H."/>
            <person name="Sun S."/>
            <person name="Syed K."/>
            <person name="Tsang A."/>
            <person name="Wiebenga A."/>
            <person name="Young D."/>
            <person name="Pisabarro A."/>
            <person name="Eastwood D.C."/>
            <person name="Martin F."/>
            <person name="Cullen D."/>
            <person name="Grigoriev I.V."/>
            <person name="Hibbett D.S."/>
        </authorList>
    </citation>
    <scope>NUCLEOTIDE SEQUENCE</scope>
    <source>
        <strain evidence="8">FP-58527</strain>
    </source>
</reference>
<evidence type="ECO:0000256" key="3">
    <source>
        <dbReference type="ARBA" id="ARBA00023015"/>
    </source>
</evidence>
<dbReference type="EMBL" id="KE504122">
    <property type="protein sequence ID" value="EPT06263.1"/>
    <property type="molecule type" value="Genomic_DNA"/>
</dbReference>
<sequence>MSLVVSPYDPLPTINSTLLRNLPDAVPPTGELESLHAELKLLRERTLERAKKAGEDLKMIEESMRRMKEKEKGKAKALEKVKKERGFTPLPNGDDVAKPPAPALPLPPRPRVVREPSVSIPPTPPLPVEIRKSTIDDAKKNKKKKRKREEFSDAESEPPKARKTSPMPPHPTPHPPPNPHPQPAHPHPPKPKLQPTASTSSTKSMYQPDFALPPQISPLLPTRPQPQPAPVPGPSKPADVQEDFSKSRVPSSQVQVTTFYTSIEPWLRPIKEEDIGFLEYAGDDIEPFVMPKLGRHYTEVWEEEDVKAYGCPLPGTAAMRAAARSHPATSSGPLPRWEPSTLSDSDAVTEERGHGPLTERLITALISMSETTEWKGVKAAEEAMEGRPGTNGAAAAAARDKLNVADLEDRVTNVLRFHGILDQLPDYSEAVDDPIATALRHAQRELRTVLATNKVRRNCLTAIARDRLGYQEYVDLRDTIDKNIWALYTRLQKKDNPKSKSKKKRVSEPNGVPNGPPPTGISALPPCPAALGLTQDEENRLTVPEQLKRLVDTREQWVETIGGVFAEKEREQPGRIWGLPKTSVYADTEEEVQRELARLPSAAYARSQHDAVRAPANGDARTSSSGGSGKGKQRASGDYMDIG</sequence>
<feature type="region of interest" description="Disordered" evidence="6">
    <location>
        <begin position="66"/>
        <end position="250"/>
    </location>
</feature>
<feature type="compositionally biased region" description="Pro residues" evidence="6">
    <location>
        <begin position="221"/>
        <end position="235"/>
    </location>
</feature>
<dbReference type="GO" id="GO:0003713">
    <property type="term" value="F:transcription coactivator activity"/>
    <property type="evidence" value="ECO:0007669"/>
    <property type="project" value="TreeGrafter"/>
</dbReference>
<feature type="compositionally biased region" description="Pro residues" evidence="6">
    <location>
        <begin position="99"/>
        <end position="110"/>
    </location>
</feature>